<dbReference type="Pfam" id="PF01266">
    <property type="entry name" value="DAO"/>
    <property type="match status" value="1"/>
</dbReference>
<dbReference type="GO" id="GO:0016491">
    <property type="term" value="F:oxidoreductase activity"/>
    <property type="evidence" value="ECO:0007669"/>
    <property type="project" value="UniProtKB-KW"/>
</dbReference>
<dbReference type="PANTHER" id="PTHR13847:SF289">
    <property type="entry name" value="GLYCINE OXIDASE"/>
    <property type="match status" value="1"/>
</dbReference>
<evidence type="ECO:0000313" key="3">
    <source>
        <dbReference type="EMBL" id="RPF56478.1"/>
    </source>
</evidence>
<organism evidence="3 4">
    <name type="scientific">Abyssicoccus albus</name>
    <dbReference type="NCBI Taxonomy" id="1817405"/>
    <lineage>
        <taxon>Bacteria</taxon>
        <taxon>Bacillati</taxon>
        <taxon>Bacillota</taxon>
        <taxon>Bacilli</taxon>
        <taxon>Bacillales</taxon>
        <taxon>Abyssicoccaceae</taxon>
    </lineage>
</organism>
<dbReference type="EMBL" id="RKRK01000003">
    <property type="protein sequence ID" value="RPF56478.1"/>
    <property type="molecule type" value="Genomic_DNA"/>
</dbReference>
<dbReference type="InterPro" id="IPR036188">
    <property type="entry name" value="FAD/NAD-bd_sf"/>
</dbReference>
<dbReference type="Gene3D" id="3.30.9.10">
    <property type="entry name" value="D-Amino Acid Oxidase, subunit A, domain 2"/>
    <property type="match status" value="1"/>
</dbReference>
<dbReference type="OrthoDB" id="9794226at2"/>
<comment type="caution">
    <text evidence="3">The sequence shown here is derived from an EMBL/GenBank/DDBJ whole genome shotgun (WGS) entry which is preliminary data.</text>
</comment>
<accession>A0A3N5C2Y4</accession>
<protein>
    <submittedName>
        <fullName evidence="3">Glycine oxidase</fullName>
    </submittedName>
</protein>
<feature type="domain" description="FAD dependent oxidoreductase" evidence="2">
    <location>
        <begin position="8"/>
        <end position="339"/>
    </location>
</feature>
<evidence type="ECO:0000256" key="1">
    <source>
        <dbReference type="ARBA" id="ARBA00023002"/>
    </source>
</evidence>
<evidence type="ECO:0000313" key="4">
    <source>
        <dbReference type="Proteomes" id="UP000277108"/>
    </source>
</evidence>
<dbReference type="GO" id="GO:0005737">
    <property type="term" value="C:cytoplasm"/>
    <property type="evidence" value="ECO:0007669"/>
    <property type="project" value="TreeGrafter"/>
</dbReference>
<dbReference type="InterPro" id="IPR006076">
    <property type="entry name" value="FAD-dep_OxRdtase"/>
</dbReference>
<keyword evidence="4" id="KW-1185">Reference proteome</keyword>
<reference evidence="3 4" key="1">
    <citation type="submission" date="2018-11" db="EMBL/GenBank/DDBJ databases">
        <title>Genomic Encyclopedia of Type Strains, Phase IV (KMG-IV): sequencing the most valuable type-strain genomes for metagenomic binning, comparative biology and taxonomic classification.</title>
        <authorList>
            <person name="Goeker M."/>
        </authorList>
    </citation>
    <scope>NUCLEOTIDE SEQUENCE [LARGE SCALE GENOMIC DNA]</scope>
    <source>
        <strain evidence="3 4">DSM 29158</strain>
    </source>
</reference>
<dbReference type="SUPFAM" id="SSF51905">
    <property type="entry name" value="FAD/NAD(P)-binding domain"/>
    <property type="match status" value="1"/>
</dbReference>
<dbReference type="PANTHER" id="PTHR13847">
    <property type="entry name" value="SARCOSINE DEHYDROGENASE-RELATED"/>
    <property type="match status" value="1"/>
</dbReference>
<dbReference type="Proteomes" id="UP000277108">
    <property type="component" value="Unassembled WGS sequence"/>
</dbReference>
<dbReference type="RefSeq" id="WP_123807856.1">
    <property type="nucleotide sequence ID" value="NZ_RKRK01000003.1"/>
</dbReference>
<proteinExistence type="predicted"/>
<gene>
    <name evidence="3" type="ORF">EDD62_1114</name>
</gene>
<dbReference type="Gene3D" id="3.50.50.60">
    <property type="entry name" value="FAD/NAD(P)-binding domain"/>
    <property type="match status" value="1"/>
</dbReference>
<name>A0A3N5C2Y4_9BACL</name>
<sequence>MNDTHNYKVAIIGAGILGLATAYELTKRINGEDIIIFDQSSAGHGATRASGGMLGAQNEFTEDTSYFKAAIQSREMYPAWVEELSAQTGLTIDIHHNGLTKIASTTHEENLLLEQYNFLKQSDITVKITDCLEAPNAMRAIHIPKDGAVNVHQLTDALVKAIELNGVTLKEHTKVEQIDQLTVYTEDASYDVDHITLTVGSYGKTLLKNYAMDQYDTVFGESVLISHPTLNLDKTLFHQDGTYVVPKGNETYLIGATSVLDDTTFNSQRVQTLLDQAVAHYPMLEGYSIIEYQSGHRSKRHGDDPFYNLIPGVDHMTCAIGHYRNGILLAPYTGKTLSEIILKDLEGIS</sequence>
<dbReference type="AlphaFoldDB" id="A0A3N5C2Y4"/>
<dbReference type="SUPFAM" id="SSF54373">
    <property type="entry name" value="FAD-linked reductases, C-terminal domain"/>
    <property type="match status" value="1"/>
</dbReference>
<keyword evidence="1" id="KW-0560">Oxidoreductase</keyword>
<evidence type="ECO:0000259" key="2">
    <source>
        <dbReference type="Pfam" id="PF01266"/>
    </source>
</evidence>